<dbReference type="EMBL" id="MCGO01000049">
    <property type="protein sequence ID" value="ORY37604.1"/>
    <property type="molecule type" value="Genomic_DNA"/>
</dbReference>
<accession>A0A1Y2BSB4</accession>
<dbReference type="PANTHER" id="PTHR28457">
    <property type="entry name" value="COILED-COIL DOMAIN-CONTAINING PROTEIN 189"/>
    <property type="match status" value="1"/>
</dbReference>
<protein>
    <submittedName>
        <fullName evidence="3">Uncharacterized protein</fullName>
    </submittedName>
</protein>
<feature type="region of interest" description="Disordered" evidence="2">
    <location>
        <begin position="540"/>
        <end position="577"/>
    </location>
</feature>
<dbReference type="OrthoDB" id="2155691at2759"/>
<sequence>MSKSASKKGSKETPTDGSNIASSLLAEFLSPPPTLIQLQTKIKAKRAAIAAEAKLDCEEDLEIEPSFKGADALEITPECALDFVKQVKTLEEADKQEALSIIRAWFNLCPPLHPPQSLLLCPSPDTADLEAYADSEVEDIVARDTALAEMLFDAAVVAVEWGFSVGQVCWFVTLLEAVHRIYLERGAGGRAAAVQVLTEQMKGMVDGTGEPWNACVPRVRMFDALEIRRIIEWFSDIYLQHVRLITYFFTRPREVDTTVVNSQIDSFVEPSPLSGGILAEKWGDYLLAEAEKVRRAKELELEAIAAAKREVEEKERKAKEDAQIAEMVRVRRMNMVITVPPLEPFPKLEVTEVVKAEVLFPVASEEEEEGVVVLRPPEKKEYPGYHPEETFTVTGEDSINVEEDMHQNVVVPPVEGLTVIAPQAVASTRGSVAIPRPSAVGAPIPIQPAPVALPQLPIKIVDDTPLNPPNLQTLLSTNTANVVSTIITHLEKKIEYQSTEIGNRFTKVCADRIAMKKYEKEEEDKITAMQQGRLAAGGGMLGASNASLAAPRSRAGSKILSRAGSAAPAKKSPAKKK</sequence>
<dbReference type="Proteomes" id="UP000193642">
    <property type="component" value="Unassembled WGS sequence"/>
</dbReference>
<evidence type="ECO:0000313" key="3">
    <source>
        <dbReference type="EMBL" id="ORY37604.1"/>
    </source>
</evidence>
<evidence type="ECO:0000313" key="4">
    <source>
        <dbReference type="Proteomes" id="UP000193642"/>
    </source>
</evidence>
<reference evidence="3 4" key="1">
    <citation type="submission" date="2016-07" db="EMBL/GenBank/DDBJ databases">
        <title>Pervasive Adenine N6-methylation of Active Genes in Fungi.</title>
        <authorList>
            <consortium name="DOE Joint Genome Institute"/>
            <person name="Mondo S.J."/>
            <person name="Dannebaum R.O."/>
            <person name="Kuo R.C."/>
            <person name="Labutti K."/>
            <person name="Haridas S."/>
            <person name="Kuo A."/>
            <person name="Salamov A."/>
            <person name="Ahrendt S.R."/>
            <person name="Lipzen A."/>
            <person name="Sullivan W."/>
            <person name="Andreopoulos W.B."/>
            <person name="Clum A."/>
            <person name="Lindquist E."/>
            <person name="Daum C."/>
            <person name="Ramamoorthy G.K."/>
            <person name="Gryganskyi A."/>
            <person name="Culley D."/>
            <person name="Magnuson J.K."/>
            <person name="James T.Y."/>
            <person name="O'Malley M.A."/>
            <person name="Stajich J.E."/>
            <person name="Spatafora J.W."/>
            <person name="Visel A."/>
            <person name="Grigoriev I.V."/>
        </authorList>
    </citation>
    <scope>NUCLEOTIDE SEQUENCE [LARGE SCALE GENOMIC DNA]</scope>
    <source>
        <strain evidence="3 4">JEL800</strain>
    </source>
</reference>
<proteinExistence type="predicted"/>
<feature type="coiled-coil region" evidence="1">
    <location>
        <begin position="287"/>
        <end position="328"/>
    </location>
</feature>
<gene>
    <name evidence="3" type="ORF">BCR33DRAFT_447550</name>
</gene>
<dbReference type="PANTHER" id="PTHR28457:SF1">
    <property type="entry name" value="CILIA- AND FLAGELLA-ASSOCIATED PROTEIN 119"/>
    <property type="match status" value="1"/>
</dbReference>
<keyword evidence="1" id="KW-0175">Coiled coil</keyword>
<name>A0A1Y2BSB4_9FUNG</name>
<comment type="caution">
    <text evidence="3">The sequence shown here is derived from an EMBL/GenBank/DDBJ whole genome shotgun (WGS) entry which is preliminary data.</text>
</comment>
<evidence type="ECO:0000256" key="1">
    <source>
        <dbReference type="SAM" id="Coils"/>
    </source>
</evidence>
<dbReference type="Pfam" id="PF14769">
    <property type="entry name" value="CLAMP"/>
    <property type="match status" value="1"/>
</dbReference>
<dbReference type="InterPro" id="IPR032727">
    <property type="entry name" value="CLAMP"/>
</dbReference>
<evidence type="ECO:0000256" key="2">
    <source>
        <dbReference type="SAM" id="MobiDB-lite"/>
    </source>
</evidence>
<dbReference type="AlphaFoldDB" id="A0A1Y2BSB4"/>
<organism evidence="3 4">
    <name type="scientific">Rhizoclosmatium globosum</name>
    <dbReference type="NCBI Taxonomy" id="329046"/>
    <lineage>
        <taxon>Eukaryota</taxon>
        <taxon>Fungi</taxon>
        <taxon>Fungi incertae sedis</taxon>
        <taxon>Chytridiomycota</taxon>
        <taxon>Chytridiomycota incertae sedis</taxon>
        <taxon>Chytridiomycetes</taxon>
        <taxon>Chytridiales</taxon>
        <taxon>Chytriomycetaceae</taxon>
        <taxon>Rhizoclosmatium</taxon>
    </lineage>
</organism>
<keyword evidence="4" id="KW-1185">Reference proteome</keyword>